<dbReference type="EMBL" id="LR798303">
    <property type="protein sequence ID" value="CAB5223081.1"/>
    <property type="molecule type" value="Genomic_DNA"/>
</dbReference>
<protein>
    <submittedName>
        <fullName evidence="1">Uncharacterized protein</fullName>
    </submittedName>
</protein>
<gene>
    <name evidence="1" type="ORF">UFOVP368_55</name>
</gene>
<sequence>MLIRKLPKKAKRDTRFRSQRHLTHVRSHACVVCDAAAPIEAAHVRLGSGTGMGQKPGDFRALALCKECHTRQHTVGEATFWQGRDPEAILAEFVRTSPVRREIEAHRNA</sequence>
<reference evidence="1" key="1">
    <citation type="submission" date="2020-05" db="EMBL/GenBank/DDBJ databases">
        <authorList>
            <person name="Chiriac C."/>
            <person name="Salcher M."/>
            <person name="Ghai R."/>
            <person name="Kavagutti S V."/>
        </authorList>
    </citation>
    <scope>NUCLEOTIDE SEQUENCE</scope>
</reference>
<name>A0A6J7WYI9_9CAUD</name>
<organism evidence="1">
    <name type="scientific">uncultured Caudovirales phage</name>
    <dbReference type="NCBI Taxonomy" id="2100421"/>
    <lineage>
        <taxon>Viruses</taxon>
        <taxon>Duplodnaviria</taxon>
        <taxon>Heunggongvirae</taxon>
        <taxon>Uroviricota</taxon>
        <taxon>Caudoviricetes</taxon>
        <taxon>Peduoviridae</taxon>
        <taxon>Maltschvirus</taxon>
        <taxon>Maltschvirus maltsch</taxon>
    </lineage>
</organism>
<dbReference type="InterPro" id="IPR010373">
    <property type="entry name" value="DUF968"/>
</dbReference>
<accession>A0A6J7WYI9</accession>
<dbReference type="Gene3D" id="3.30.50.20">
    <property type="entry name" value="prophage-derive protein ybcO"/>
    <property type="match status" value="1"/>
</dbReference>
<proteinExistence type="predicted"/>
<evidence type="ECO:0000313" key="1">
    <source>
        <dbReference type="EMBL" id="CAB5223081.1"/>
    </source>
</evidence>
<dbReference type="Pfam" id="PF06147">
    <property type="entry name" value="DUF968"/>
    <property type="match status" value="1"/>
</dbReference>